<dbReference type="InterPro" id="IPR015956">
    <property type="entry name" value="Peniciliin-bd_prot_C_sf"/>
</dbReference>
<dbReference type="Proteomes" id="UP000007054">
    <property type="component" value="Chromosome"/>
</dbReference>
<dbReference type="STRING" id="213810.RUM_18240"/>
<dbReference type="GeneID" id="83156502"/>
<evidence type="ECO:0000256" key="16">
    <source>
        <dbReference type="SAM" id="SignalP"/>
    </source>
</evidence>
<organism evidence="18 19">
    <name type="scientific">Ruminococcus champanellensis (strain DSM 18848 / JCM 17042 / KCTC 15320 / 18P13)</name>
    <dbReference type="NCBI Taxonomy" id="213810"/>
    <lineage>
        <taxon>Bacteria</taxon>
        <taxon>Bacillati</taxon>
        <taxon>Bacillota</taxon>
        <taxon>Clostridia</taxon>
        <taxon>Eubacteriales</taxon>
        <taxon>Oscillospiraceae</taxon>
        <taxon>Ruminococcus</taxon>
    </lineage>
</organism>
<comment type="function">
    <text evidence="1">Removes C-terminal D-alanyl residues from sugar-peptide cell wall precursors.</text>
</comment>
<dbReference type="SMART" id="SM00936">
    <property type="entry name" value="PBP5_C"/>
    <property type="match status" value="1"/>
</dbReference>
<sequence length="470" mass="53407">MRWINPIKKTAILLICCVTALHICLPGLRASAMFTPTFDLQSKAAILYSTDTREVLYAKNQDEKMMPGALVNLMTALICVENNQDLAGTQVTVKGSLFDAFVDYSYPSDLRYGEIYRGDVFTLEELLYAMLLTSSCEASVVIADEIGHGSVPGFVAMMNLKAEEIGMKNTHFTNPDGRYNEYQVTTAGDMLLMMQYIQEHASKVLEIARTASYSPQIRTQENHQNGTLTWSHANIMMDEESRFYYKGAAGLKTATLQEYGRNIMVDAARDGHHYLVILMQSPIYNENKENTYYHLQDAAAVLDWAFGHFNYEEILSLNEEIAEIPVENAKNENNYVILKPREELVMLWPDTVDRSVVQRIVVKEDSVKAPVQKGQVLGSIELRFGGETLKKVDLIATSDVEQSFVRFNLSAAREFRHSKWMKTALILSIVLTVLYLGVCVYFIRIYPKRTKPIRGLVRDKRKKGTRIRRD</sequence>
<dbReference type="PATRIC" id="fig|213810.4.peg.1720"/>
<feature type="chain" id="PRO_5003061230" description="serine-type D-Ala-D-Ala carboxypeptidase" evidence="16">
    <location>
        <begin position="33"/>
        <end position="470"/>
    </location>
</feature>
<keyword evidence="10" id="KW-0573">Peptidoglycan synthesis</keyword>
<comment type="pathway">
    <text evidence="2">Cell wall biogenesis; peptidoglycan biosynthesis.</text>
</comment>
<dbReference type="SUPFAM" id="SSF56601">
    <property type="entry name" value="beta-lactamase/transpeptidase-like"/>
    <property type="match status" value="1"/>
</dbReference>
<dbReference type="AlphaFoldDB" id="D4LE32"/>
<evidence type="ECO:0000256" key="4">
    <source>
        <dbReference type="ARBA" id="ARBA00012448"/>
    </source>
</evidence>
<keyword evidence="19" id="KW-1185">Reference proteome</keyword>
<evidence type="ECO:0000313" key="19">
    <source>
        <dbReference type="Proteomes" id="UP000007054"/>
    </source>
</evidence>
<dbReference type="Gene3D" id="3.40.710.10">
    <property type="entry name" value="DD-peptidase/beta-lactamase superfamily"/>
    <property type="match status" value="1"/>
</dbReference>
<dbReference type="Pfam" id="PF07943">
    <property type="entry name" value="PBP5_C"/>
    <property type="match status" value="1"/>
</dbReference>
<evidence type="ECO:0000256" key="8">
    <source>
        <dbReference type="ARBA" id="ARBA00022801"/>
    </source>
</evidence>
<keyword evidence="5 18" id="KW-0121">Carboxypeptidase</keyword>
<dbReference type="InterPro" id="IPR001967">
    <property type="entry name" value="Peptidase_S11_N"/>
</dbReference>
<keyword evidence="8 18" id="KW-0378">Hydrolase</keyword>
<evidence type="ECO:0000256" key="12">
    <source>
        <dbReference type="ARBA" id="ARBA00034000"/>
    </source>
</evidence>
<keyword evidence="7 16" id="KW-0732">Signal</keyword>
<dbReference type="GO" id="GO:0071555">
    <property type="term" value="P:cell wall organization"/>
    <property type="evidence" value="ECO:0007669"/>
    <property type="project" value="UniProtKB-KW"/>
</dbReference>
<dbReference type="EMBL" id="FP929052">
    <property type="protein sequence ID" value="CBL17877.1"/>
    <property type="molecule type" value="Genomic_DNA"/>
</dbReference>
<dbReference type="PRINTS" id="PR00725">
    <property type="entry name" value="DADACBPTASE1"/>
</dbReference>
<evidence type="ECO:0000256" key="14">
    <source>
        <dbReference type="RuleBase" id="RU004016"/>
    </source>
</evidence>
<evidence type="ECO:0000256" key="9">
    <source>
        <dbReference type="ARBA" id="ARBA00022960"/>
    </source>
</evidence>
<feature type="signal peptide" evidence="16">
    <location>
        <begin position="1"/>
        <end position="32"/>
    </location>
</feature>
<reference evidence="18" key="2">
    <citation type="submission" date="2010-03" db="EMBL/GenBank/DDBJ databases">
        <authorList>
            <person name="Pajon A."/>
        </authorList>
    </citation>
    <scope>NUCLEOTIDE SEQUENCE</scope>
    <source>
        <strain evidence="18">Type strain: 18P13</strain>
    </source>
</reference>
<comment type="catalytic activity">
    <reaction evidence="12">
        <text>Preferential cleavage: (Ac)2-L-Lys-D-Ala-|-D-Ala. Also transpeptidation of peptidyl-alanyl moieties that are N-acyl substituents of D-alanine.</text>
        <dbReference type="EC" id="3.4.16.4"/>
    </reaction>
</comment>
<dbReference type="Pfam" id="PF00768">
    <property type="entry name" value="Peptidase_S11"/>
    <property type="match status" value="1"/>
</dbReference>
<evidence type="ECO:0000256" key="2">
    <source>
        <dbReference type="ARBA" id="ARBA00004752"/>
    </source>
</evidence>
<protein>
    <recommendedName>
        <fullName evidence="4">serine-type D-Ala-D-Ala carboxypeptidase</fullName>
        <ecNumber evidence="4">3.4.16.4</ecNumber>
    </recommendedName>
</protein>
<dbReference type="PANTHER" id="PTHR21581:SF6">
    <property type="entry name" value="TRAFFICKING PROTEIN PARTICLE COMPLEX SUBUNIT 12"/>
    <property type="match status" value="1"/>
</dbReference>
<dbReference type="InterPro" id="IPR012338">
    <property type="entry name" value="Beta-lactam/transpept-like"/>
</dbReference>
<evidence type="ECO:0000313" key="18">
    <source>
        <dbReference type="EMBL" id="CBL17877.1"/>
    </source>
</evidence>
<dbReference type="SUPFAM" id="SSF69189">
    <property type="entry name" value="Penicillin-binding protein associated domain"/>
    <property type="match status" value="1"/>
</dbReference>
<dbReference type="InterPro" id="IPR012907">
    <property type="entry name" value="Peptidase_S11_C"/>
</dbReference>
<proteinExistence type="inferred from homology"/>
<evidence type="ECO:0000256" key="6">
    <source>
        <dbReference type="ARBA" id="ARBA00022670"/>
    </source>
</evidence>
<dbReference type="PANTHER" id="PTHR21581">
    <property type="entry name" value="D-ALANYL-D-ALANINE CARBOXYPEPTIDASE"/>
    <property type="match status" value="1"/>
</dbReference>
<accession>D4LE32</accession>
<dbReference type="GO" id="GO:0009252">
    <property type="term" value="P:peptidoglycan biosynthetic process"/>
    <property type="evidence" value="ECO:0007669"/>
    <property type="project" value="UniProtKB-UniPathway"/>
</dbReference>
<keyword evidence="11" id="KW-0961">Cell wall biogenesis/degradation</keyword>
<dbReference type="InterPro" id="IPR018044">
    <property type="entry name" value="Peptidase_S11"/>
</dbReference>
<name>D4LE32_RUMC1</name>
<evidence type="ECO:0000256" key="15">
    <source>
        <dbReference type="SAM" id="Phobius"/>
    </source>
</evidence>
<keyword evidence="9" id="KW-0133">Cell shape</keyword>
<evidence type="ECO:0000259" key="17">
    <source>
        <dbReference type="SMART" id="SM00936"/>
    </source>
</evidence>
<dbReference type="GO" id="GO:0008360">
    <property type="term" value="P:regulation of cell shape"/>
    <property type="evidence" value="ECO:0007669"/>
    <property type="project" value="UniProtKB-KW"/>
</dbReference>
<evidence type="ECO:0000256" key="10">
    <source>
        <dbReference type="ARBA" id="ARBA00022984"/>
    </source>
</evidence>
<gene>
    <name evidence="18" type="ordered locus">RUM_18240</name>
</gene>
<dbReference type="EC" id="3.4.16.4" evidence="4"/>
<dbReference type="RefSeq" id="WP_015558783.1">
    <property type="nucleotide sequence ID" value="NC_021039.1"/>
</dbReference>
<dbReference type="BioCyc" id="RCHA213810:RUM_RS08845-MONOMER"/>
<dbReference type="GO" id="GO:0006508">
    <property type="term" value="P:proteolysis"/>
    <property type="evidence" value="ECO:0007669"/>
    <property type="project" value="UniProtKB-KW"/>
</dbReference>
<keyword evidence="15" id="KW-1133">Transmembrane helix</keyword>
<evidence type="ECO:0000256" key="3">
    <source>
        <dbReference type="ARBA" id="ARBA00007164"/>
    </source>
</evidence>
<keyword evidence="6" id="KW-0645">Protease</keyword>
<evidence type="ECO:0000256" key="11">
    <source>
        <dbReference type="ARBA" id="ARBA00023316"/>
    </source>
</evidence>
<dbReference type="Gene3D" id="2.60.410.10">
    <property type="entry name" value="D-Ala-D-Ala carboxypeptidase, C-terminal domain"/>
    <property type="match status" value="1"/>
</dbReference>
<dbReference type="HOGENOM" id="CLU_027070_7_3_9"/>
<feature type="transmembrane region" description="Helical" evidence="15">
    <location>
        <begin position="420"/>
        <end position="443"/>
    </location>
</feature>
<evidence type="ECO:0000256" key="7">
    <source>
        <dbReference type="ARBA" id="ARBA00022729"/>
    </source>
</evidence>
<dbReference type="KEGG" id="rch:RUM_18240"/>
<feature type="domain" description="Peptidase S11 D-Ala-D-Ala carboxypeptidase A C-terminal" evidence="17">
    <location>
        <begin position="309"/>
        <end position="402"/>
    </location>
</feature>
<dbReference type="InterPro" id="IPR037167">
    <property type="entry name" value="Peptidase_S11_C_sf"/>
</dbReference>
<keyword evidence="15" id="KW-0812">Transmembrane</keyword>
<evidence type="ECO:0000256" key="5">
    <source>
        <dbReference type="ARBA" id="ARBA00022645"/>
    </source>
</evidence>
<evidence type="ECO:0000256" key="13">
    <source>
        <dbReference type="PIRSR" id="PIRSR618044-2"/>
    </source>
</evidence>
<feature type="binding site" evidence="13">
    <location>
        <position position="252"/>
    </location>
    <ligand>
        <name>substrate</name>
    </ligand>
</feature>
<keyword evidence="15" id="KW-0472">Membrane</keyword>
<reference evidence="18" key="1">
    <citation type="submission" date="2010-03" db="EMBL/GenBank/DDBJ databases">
        <title>The genome sequence of Ruminococcus sp. 18P13.</title>
        <authorList>
            <consortium name="metaHIT consortium -- http://www.metahit.eu/"/>
            <person name="Pajon A."/>
            <person name="Turner K."/>
            <person name="Parkhill J."/>
            <person name="Bernalier A."/>
        </authorList>
    </citation>
    <scope>NUCLEOTIDE SEQUENCE [LARGE SCALE GENOMIC DNA]</scope>
    <source>
        <strain evidence="18">Type strain: 18P13</strain>
    </source>
</reference>
<comment type="similarity">
    <text evidence="3 14">Belongs to the peptidase S11 family.</text>
</comment>
<evidence type="ECO:0000256" key="1">
    <source>
        <dbReference type="ARBA" id="ARBA00003217"/>
    </source>
</evidence>
<dbReference type="GO" id="GO:0009002">
    <property type="term" value="F:serine-type D-Ala-D-Ala carboxypeptidase activity"/>
    <property type="evidence" value="ECO:0007669"/>
    <property type="project" value="UniProtKB-EC"/>
</dbReference>
<dbReference type="UniPathway" id="UPA00219"/>